<dbReference type="EMBL" id="ADWY01000844">
    <property type="protein sequence ID" value="EGH14839.1"/>
    <property type="molecule type" value="Genomic_DNA"/>
</dbReference>
<feature type="non-terminal residue" evidence="4">
    <location>
        <position position="355"/>
    </location>
</feature>
<dbReference type="SUPFAM" id="SSF51445">
    <property type="entry name" value="(Trans)glycosidases"/>
    <property type="match status" value="1"/>
</dbReference>
<keyword evidence="4" id="KW-0378">Hydrolase</keyword>
<dbReference type="Pfam" id="PF00128">
    <property type="entry name" value="Alpha-amylase"/>
    <property type="match status" value="1"/>
</dbReference>
<name>F3C714_PSESG</name>
<comment type="caution">
    <text evidence="4">The sequence shown here is derived from an EMBL/GenBank/DDBJ whole genome shotgun (WGS) entry which is preliminary data.</text>
</comment>
<feature type="region of interest" description="Disordered" evidence="1">
    <location>
        <begin position="269"/>
        <end position="300"/>
    </location>
</feature>
<dbReference type="Gene3D" id="3.20.20.80">
    <property type="entry name" value="Glycosidases"/>
    <property type="match status" value="1"/>
</dbReference>
<dbReference type="PANTHER" id="PTHR47786">
    <property type="entry name" value="ALPHA-1,4-GLUCAN:MALTOSE-1-PHOSPHATE MALTOSYLTRANSFERASE"/>
    <property type="match status" value="1"/>
</dbReference>
<protein>
    <submittedName>
        <fullName evidence="4">Glycosyl hydrolase family protein</fullName>
    </submittedName>
</protein>
<dbReference type="GO" id="GO:0005975">
    <property type="term" value="P:carbohydrate metabolic process"/>
    <property type="evidence" value="ECO:0007669"/>
    <property type="project" value="InterPro"/>
</dbReference>
<evidence type="ECO:0000313" key="4">
    <source>
        <dbReference type="EMBL" id="EGH14839.1"/>
    </source>
</evidence>
<dbReference type="InterPro" id="IPR021828">
    <property type="entry name" value="GlgE_dom_N/S"/>
</dbReference>
<dbReference type="GO" id="GO:0004553">
    <property type="term" value="F:hydrolase activity, hydrolyzing O-glycosyl compounds"/>
    <property type="evidence" value="ECO:0007669"/>
    <property type="project" value="InterPro"/>
</dbReference>
<dbReference type="InterPro" id="IPR013783">
    <property type="entry name" value="Ig-like_fold"/>
</dbReference>
<accession>F3C714</accession>
<organism evidence="4 5">
    <name type="scientific">Pseudomonas savastanoi pv. glycinea str. race 4</name>
    <dbReference type="NCBI Taxonomy" id="875330"/>
    <lineage>
        <taxon>Bacteria</taxon>
        <taxon>Pseudomonadati</taxon>
        <taxon>Pseudomonadota</taxon>
        <taxon>Gammaproteobacteria</taxon>
        <taxon>Pseudomonadales</taxon>
        <taxon>Pseudomonadaceae</taxon>
        <taxon>Pseudomonas</taxon>
    </lineage>
</organism>
<dbReference type="AlphaFoldDB" id="F3C714"/>
<dbReference type="Gene3D" id="2.60.40.10">
    <property type="entry name" value="Immunoglobulins"/>
    <property type="match status" value="1"/>
</dbReference>
<evidence type="ECO:0000256" key="1">
    <source>
        <dbReference type="SAM" id="MobiDB-lite"/>
    </source>
</evidence>
<feature type="domain" description="Alpha-1,4-glucan:maltose-1-phosphate maltosyltransferase" evidence="3">
    <location>
        <begin position="31"/>
        <end position="213"/>
    </location>
</feature>
<dbReference type="HOGENOM" id="CLU_049405_0_0_6"/>
<dbReference type="PANTHER" id="PTHR47786:SF2">
    <property type="entry name" value="GLYCOSYL HYDROLASE FAMILY 13 CATALYTIC DOMAIN-CONTAINING PROTEIN"/>
    <property type="match status" value="1"/>
</dbReference>
<proteinExistence type="predicted"/>
<dbReference type="InterPro" id="IPR017853">
    <property type="entry name" value="GH"/>
</dbReference>
<dbReference type="Gene3D" id="1.20.58.80">
    <property type="entry name" value="Phosphotransferase system, lactose/cellobiose-type IIA subunit"/>
    <property type="match status" value="1"/>
</dbReference>
<gene>
    <name evidence="4" type="ORF">Pgy4_17834</name>
</gene>
<sequence length="355" mass="39823">MSEQPYGPDSLATDVPHPTQPLSLTQALQLPRIVIEDTLPVIDGGLFAAKAIIGQPVTVTSKVYADGHNKMAVNIRWRAADEDTWHSAPMHELGNDSWVGEFTPTSVSRYVFRLEAWIDQFGSYRYELDKKFGAGVPVDLELEEGRIHLVHAAERSQHEQRQQIESLLGQLEQGDKDEKVALLLHSETANLMKLADNQAFLNRSVEFPLDVERELAQFASWYELFPRSITDDPARHGNFNDVHSRLPIIRDMGFDVLYFPPIHPIGRAHRKGPNNSLTAGPDDPGSPYAIGSEDGGHEAIHPQLGSREDFRNLVKAAADHGLEIALDFAIQCSQDHPWLKQHPGWFSWRPDGTIR</sequence>
<dbReference type="InterPro" id="IPR006047">
    <property type="entry name" value="GH13_cat_dom"/>
</dbReference>
<dbReference type="Pfam" id="PF11896">
    <property type="entry name" value="GlgE_dom_N_S"/>
    <property type="match status" value="1"/>
</dbReference>
<evidence type="ECO:0000259" key="2">
    <source>
        <dbReference type="Pfam" id="PF00128"/>
    </source>
</evidence>
<reference evidence="4 5" key="1">
    <citation type="journal article" date="2011" name="PLoS Pathog.">
        <title>Dynamic evolution of pathogenicity revealed by sequencing and comparative genomics of 19 Pseudomonas syringae isolates.</title>
        <authorList>
            <person name="Baltrus D.A."/>
            <person name="Nishimura M.T."/>
            <person name="Romanchuk A."/>
            <person name="Chang J.H."/>
            <person name="Mukhtar M.S."/>
            <person name="Cherkis K."/>
            <person name="Roach J."/>
            <person name="Grant S.R."/>
            <person name="Jones C.D."/>
            <person name="Dangl J.L."/>
        </authorList>
    </citation>
    <scope>NUCLEOTIDE SEQUENCE [LARGE SCALE GENOMIC DNA]</scope>
    <source>
        <strain evidence="5">race 4</strain>
    </source>
</reference>
<evidence type="ECO:0000313" key="5">
    <source>
        <dbReference type="Proteomes" id="UP000005466"/>
    </source>
</evidence>
<feature type="domain" description="Glycosyl hydrolase family 13 catalytic" evidence="2">
    <location>
        <begin position="224"/>
        <end position="342"/>
    </location>
</feature>
<dbReference type="Proteomes" id="UP000005466">
    <property type="component" value="Unassembled WGS sequence"/>
</dbReference>
<evidence type="ECO:0000259" key="3">
    <source>
        <dbReference type="Pfam" id="PF11896"/>
    </source>
</evidence>